<dbReference type="PANTHER" id="PTHR23098">
    <property type="entry name" value="AGAP001331-PA-RELATED"/>
    <property type="match status" value="1"/>
</dbReference>
<dbReference type="GeneID" id="101733183"/>
<dbReference type="InterPro" id="IPR028002">
    <property type="entry name" value="Myb_DNA-bind_5"/>
</dbReference>
<evidence type="ECO:0000313" key="5">
    <source>
        <dbReference type="Xenbase" id="XB-GENE-29086775"/>
    </source>
</evidence>
<organism evidence="3 4">
    <name type="scientific">Xenopus tropicalis</name>
    <name type="common">Western clawed frog</name>
    <name type="synonym">Silurana tropicalis</name>
    <dbReference type="NCBI Taxonomy" id="8364"/>
    <lineage>
        <taxon>Eukaryota</taxon>
        <taxon>Metazoa</taxon>
        <taxon>Chordata</taxon>
        <taxon>Craniata</taxon>
        <taxon>Vertebrata</taxon>
        <taxon>Euteleostomi</taxon>
        <taxon>Amphibia</taxon>
        <taxon>Batrachia</taxon>
        <taxon>Anura</taxon>
        <taxon>Pipoidea</taxon>
        <taxon>Pipidae</taxon>
        <taxon>Xenopodinae</taxon>
        <taxon>Xenopus</taxon>
        <taxon>Silurana</taxon>
    </lineage>
</organism>
<dbReference type="AlphaFoldDB" id="A0A8J0R7D6"/>
<feature type="compositionally biased region" description="Basic and acidic residues" evidence="1">
    <location>
        <begin position="39"/>
        <end position="51"/>
    </location>
</feature>
<dbReference type="OrthoDB" id="9867031at2759"/>
<feature type="region of interest" description="Disordered" evidence="1">
    <location>
        <begin position="18"/>
        <end position="77"/>
    </location>
</feature>
<evidence type="ECO:0000259" key="2">
    <source>
        <dbReference type="Pfam" id="PF13873"/>
    </source>
</evidence>
<feature type="compositionally biased region" description="Low complexity" evidence="1">
    <location>
        <begin position="387"/>
        <end position="399"/>
    </location>
</feature>
<name>A0A8J0R7D6_XENTR</name>
<proteinExistence type="predicted"/>
<keyword evidence="3" id="KW-1185">Reference proteome</keyword>
<feature type="domain" description="Myb/SANT-like DNA-binding" evidence="2">
    <location>
        <begin position="81"/>
        <end position="157"/>
    </location>
</feature>
<evidence type="ECO:0000313" key="4">
    <source>
        <dbReference type="RefSeq" id="XP_004917742.2"/>
    </source>
</evidence>
<gene>
    <name evidence="4 5" type="primary">LOC101733183</name>
</gene>
<protein>
    <submittedName>
        <fullName evidence="4">Uncharacterized protein LOC101733183</fullName>
    </submittedName>
</protein>
<feature type="compositionally biased region" description="Low complexity" evidence="1">
    <location>
        <begin position="276"/>
        <end position="290"/>
    </location>
</feature>
<feature type="region of interest" description="Disordered" evidence="1">
    <location>
        <begin position="378"/>
        <end position="414"/>
    </location>
</feature>
<dbReference type="RefSeq" id="XP_004917742.2">
    <property type="nucleotide sequence ID" value="XM_004917685.4"/>
</dbReference>
<accession>A0A8J0R7D6</accession>
<evidence type="ECO:0000256" key="1">
    <source>
        <dbReference type="SAM" id="MobiDB-lite"/>
    </source>
</evidence>
<feature type="region of interest" description="Disordered" evidence="1">
    <location>
        <begin position="197"/>
        <end position="264"/>
    </location>
</feature>
<dbReference type="Pfam" id="PF13873">
    <property type="entry name" value="Myb_DNA-bind_5"/>
    <property type="match status" value="1"/>
</dbReference>
<reference evidence="4" key="1">
    <citation type="submission" date="2025-08" db="UniProtKB">
        <authorList>
            <consortium name="RefSeq"/>
        </authorList>
    </citation>
    <scope>IDENTIFICATION</scope>
    <source>
        <strain evidence="4">Nigerian</strain>
        <tissue evidence="4">Liver and blood</tissue>
    </source>
</reference>
<dbReference type="Xenbase" id="XB-GENE-29086775">
    <property type="gene designation" value="LOC101733183"/>
</dbReference>
<dbReference type="PANTHER" id="PTHR23098:SF23">
    <property type="entry name" value="MYB-RELATED TRANSCRIPTION FACTOR, PARTNER OF PROFILIN-LIKE ISOFORM X2-RELATED"/>
    <property type="match status" value="1"/>
</dbReference>
<feature type="region of interest" description="Disordered" evidence="1">
    <location>
        <begin position="271"/>
        <end position="290"/>
    </location>
</feature>
<sequence>MEWPGKFAIANMQAYKKKHLPNVSSNSDSERLLYLGSPDESKPEGTDRDYQPEEATGESDGLPPPSSGPSSGKRKGQERLRSLKFNTFENDALIETLVPVYEKVIGRYAAKTPTAFKAKAWKDIAEAVNSVGVCLRNVQNCKKRYQDIKRVLRKKMAEDSRYRSGTGGGPAKRVHYTHYEEQLLPLIQRERVRGVSGIFDTDRNVGQDSSPPGPSRRRQTASAPVPGGHSSSRLHSPRRDPEFEGEGFSGEESERGSHVGGSDVALFSDEEPANVPQQQQLPTQAPTPGLQAQAQDRFHKTLIKHHKILMRKLNFFHSDLCVATQAYNEAQARQAAHESAMRRHEAAMLSLEEEKVKLKRQKVALLAEQNALLREQVAALKQQGQKPTEPTSSTSSTTAAPPPPGSTRQLRKRK</sequence>
<dbReference type="Proteomes" id="UP000008143">
    <property type="component" value="Chromosome 9"/>
</dbReference>
<dbReference type="AGR" id="Xenbase:XB-GENE-29086775"/>
<evidence type="ECO:0000313" key="3">
    <source>
        <dbReference type="Proteomes" id="UP000008143"/>
    </source>
</evidence>
<dbReference type="KEGG" id="xtr:101733183"/>